<dbReference type="EMBL" id="BPLR01019895">
    <property type="protein sequence ID" value="GIX72969.1"/>
    <property type="molecule type" value="Genomic_DNA"/>
</dbReference>
<organism evidence="1 2">
    <name type="scientific">Caerostris extrusa</name>
    <name type="common">Bark spider</name>
    <name type="synonym">Caerostris bankana</name>
    <dbReference type="NCBI Taxonomy" id="172846"/>
    <lineage>
        <taxon>Eukaryota</taxon>
        <taxon>Metazoa</taxon>
        <taxon>Ecdysozoa</taxon>
        <taxon>Arthropoda</taxon>
        <taxon>Chelicerata</taxon>
        <taxon>Arachnida</taxon>
        <taxon>Araneae</taxon>
        <taxon>Araneomorphae</taxon>
        <taxon>Entelegynae</taxon>
        <taxon>Araneoidea</taxon>
        <taxon>Araneidae</taxon>
        <taxon>Caerostris</taxon>
    </lineage>
</organism>
<proteinExistence type="predicted"/>
<keyword evidence="2" id="KW-1185">Reference proteome</keyword>
<dbReference type="AlphaFoldDB" id="A0AAV4MK84"/>
<evidence type="ECO:0000313" key="2">
    <source>
        <dbReference type="Proteomes" id="UP001054945"/>
    </source>
</evidence>
<name>A0AAV4MK84_CAEEX</name>
<accession>A0AAV4MK84</accession>
<gene>
    <name evidence="1" type="ORF">CEXT_728281</name>
</gene>
<reference evidence="1 2" key="1">
    <citation type="submission" date="2021-06" db="EMBL/GenBank/DDBJ databases">
        <title>Caerostris extrusa draft genome.</title>
        <authorList>
            <person name="Kono N."/>
            <person name="Arakawa K."/>
        </authorList>
    </citation>
    <scope>NUCLEOTIDE SEQUENCE [LARGE SCALE GENOMIC DNA]</scope>
</reference>
<sequence>MCSFGDTTRVIFEQQHLPWKSSRQVYYNSTSLVPIADLTVADVYLENTQYQQFANSGDKAVPFHHFPEMEPYIVDDEYKQWINETDFR</sequence>
<protein>
    <submittedName>
        <fullName evidence="1">Uncharacterized protein</fullName>
    </submittedName>
</protein>
<evidence type="ECO:0000313" key="1">
    <source>
        <dbReference type="EMBL" id="GIX72969.1"/>
    </source>
</evidence>
<comment type="caution">
    <text evidence="1">The sequence shown here is derived from an EMBL/GenBank/DDBJ whole genome shotgun (WGS) entry which is preliminary data.</text>
</comment>
<dbReference type="Proteomes" id="UP001054945">
    <property type="component" value="Unassembled WGS sequence"/>
</dbReference>